<keyword evidence="5" id="KW-1185">Reference proteome</keyword>
<evidence type="ECO:0000313" key="5">
    <source>
        <dbReference type="Proteomes" id="UP000283644"/>
    </source>
</evidence>
<evidence type="ECO:0000256" key="2">
    <source>
        <dbReference type="ARBA" id="ARBA00023002"/>
    </source>
</evidence>
<dbReference type="GO" id="GO:0010181">
    <property type="term" value="F:FMN binding"/>
    <property type="evidence" value="ECO:0007669"/>
    <property type="project" value="InterPro"/>
</dbReference>
<dbReference type="Gene3D" id="2.30.110.10">
    <property type="entry name" value="Electron Transport, Fmn-binding Protein, Chain A"/>
    <property type="match status" value="1"/>
</dbReference>
<evidence type="ECO:0000313" key="4">
    <source>
        <dbReference type="EMBL" id="RHW23490.1"/>
    </source>
</evidence>
<organism evidence="4 5">
    <name type="scientific">Nocardioides immobilis</name>
    <dbReference type="NCBI Taxonomy" id="2049295"/>
    <lineage>
        <taxon>Bacteria</taxon>
        <taxon>Bacillati</taxon>
        <taxon>Actinomycetota</taxon>
        <taxon>Actinomycetes</taxon>
        <taxon>Propionibacteriales</taxon>
        <taxon>Nocardioidaceae</taxon>
        <taxon>Nocardioides</taxon>
    </lineage>
</organism>
<dbReference type="GO" id="GO:0042602">
    <property type="term" value="F:riboflavin reductase (NADPH) activity"/>
    <property type="evidence" value="ECO:0007669"/>
    <property type="project" value="TreeGrafter"/>
</dbReference>
<dbReference type="EMBL" id="QXGH01000046">
    <property type="protein sequence ID" value="RHW23490.1"/>
    <property type="molecule type" value="Genomic_DNA"/>
</dbReference>
<dbReference type="OrthoDB" id="9792858at2"/>
<dbReference type="InterPro" id="IPR050268">
    <property type="entry name" value="NADH-dep_flavin_reductase"/>
</dbReference>
<dbReference type="PANTHER" id="PTHR30466">
    <property type="entry name" value="FLAVIN REDUCTASE"/>
    <property type="match status" value="1"/>
</dbReference>
<reference evidence="4 5" key="1">
    <citation type="submission" date="2018-09" db="EMBL/GenBank/DDBJ databases">
        <title>Genome sequencing of Nocardioides immobilis CCTCC AB 2017083 for comparison to Nocardioides silvaticus.</title>
        <authorList>
            <person name="Li C."/>
            <person name="Wang G."/>
        </authorList>
    </citation>
    <scope>NUCLEOTIDE SEQUENCE [LARGE SCALE GENOMIC DNA]</scope>
    <source>
        <strain evidence="4 5">CCTCC AB 2017083</strain>
    </source>
</reference>
<evidence type="ECO:0000259" key="3">
    <source>
        <dbReference type="SMART" id="SM00903"/>
    </source>
</evidence>
<sequence length="166" mass="17728">MRRGMGGFASGVTVVTAIDGGDPVGFACQSFASLSLDPPLVLFCAGRQGRSWARVRAAGRFCVNVLGEDQVDLCGRFGSTDGQRFAGLDWERSAWGAPALPGALLRVHCSLEDVHHGGDHDVAVGRVLGLDLRPDGRPLIFHRGRFGLDHPQPATAYGWGFGDRWG</sequence>
<protein>
    <submittedName>
        <fullName evidence="4">Flavin reductase</fullName>
    </submittedName>
</protein>
<keyword evidence="2" id="KW-0560">Oxidoreductase</keyword>
<dbReference type="InterPro" id="IPR012349">
    <property type="entry name" value="Split_barrel_FMN-bd"/>
</dbReference>
<dbReference type="AlphaFoldDB" id="A0A417XT37"/>
<comment type="similarity">
    <text evidence="1">Belongs to the non-flavoprotein flavin reductase family.</text>
</comment>
<proteinExistence type="inferred from homology"/>
<dbReference type="SMART" id="SM00903">
    <property type="entry name" value="Flavin_Reduct"/>
    <property type="match status" value="1"/>
</dbReference>
<dbReference type="Pfam" id="PF01613">
    <property type="entry name" value="Flavin_Reduct"/>
    <property type="match status" value="1"/>
</dbReference>
<accession>A0A417XT37</accession>
<evidence type="ECO:0000256" key="1">
    <source>
        <dbReference type="ARBA" id="ARBA00008898"/>
    </source>
</evidence>
<dbReference type="Proteomes" id="UP000283644">
    <property type="component" value="Unassembled WGS sequence"/>
</dbReference>
<feature type="domain" description="Flavin reductase like" evidence="3">
    <location>
        <begin position="5"/>
        <end position="148"/>
    </location>
</feature>
<dbReference type="SUPFAM" id="SSF50475">
    <property type="entry name" value="FMN-binding split barrel"/>
    <property type="match status" value="1"/>
</dbReference>
<dbReference type="InterPro" id="IPR002563">
    <property type="entry name" value="Flavin_Rdtase-like_dom"/>
</dbReference>
<gene>
    <name evidence="4" type="ORF">D0Z08_29635</name>
</gene>
<comment type="caution">
    <text evidence="4">The sequence shown here is derived from an EMBL/GenBank/DDBJ whole genome shotgun (WGS) entry which is preliminary data.</text>
</comment>
<name>A0A417XT37_9ACTN</name>
<dbReference type="PANTHER" id="PTHR30466:SF11">
    <property type="entry name" value="FLAVIN-DEPENDENT MONOOXYGENASE, REDUCTASE SUBUNIT HSAB"/>
    <property type="match status" value="1"/>
</dbReference>